<gene>
    <name evidence="1" type="ORF">BDU57DRAFT_415257</name>
</gene>
<accession>A0A6A5QXZ9</accession>
<proteinExistence type="predicted"/>
<keyword evidence="2" id="KW-1185">Reference proteome</keyword>
<dbReference type="AlphaFoldDB" id="A0A6A5QXZ9"/>
<dbReference type="Proteomes" id="UP000800096">
    <property type="component" value="Unassembled WGS sequence"/>
</dbReference>
<reference evidence="1" key="1">
    <citation type="journal article" date="2020" name="Stud. Mycol.">
        <title>101 Dothideomycetes genomes: a test case for predicting lifestyles and emergence of pathogens.</title>
        <authorList>
            <person name="Haridas S."/>
            <person name="Albert R."/>
            <person name="Binder M."/>
            <person name="Bloem J."/>
            <person name="Labutti K."/>
            <person name="Salamov A."/>
            <person name="Andreopoulos B."/>
            <person name="Baker S."/>
            <person name="Barry K."/>
            <person name="Bills G."/>
            <person name="Bluhm B."/>
            <person name="Cannon C."/>
            <person name="Castanera R."/>
            <person name="Culley D."/>
            <person name="Daum C."/>
            <person name="Ezra D."/>
            <person name="Gonzalez J."/>
            <person name="Henrissat B."/>
            <person name="Kuo A."/>
            <person name="Liang C."/>
            <person name="Lipzen A."/>
            <person name="Lutzoni F."/>
            <person name="Magnuson J."/>
            <person name="Mondo S."/>
            <person name="Nolan M."/>
            <person name="Ohm R."/>
            <person name="Pangilinan J."/>
            <person name="Park H.-J."/>
            <person name="Ramirez L."/>
            <person name="Alfaro M."/>
            <person name="Sun H."/>
            <person name="Tritt A."/>
            <person name="Yoshinaga Y."/>
            <person name="Zwiers L.-H."/>
            <person name="Turgeon B."/>
            <person name="Goodwin S."/>
            <person name="Spatafora J."/>
            <person name="Crous P."/>
            <person name="Grigoriev I."/>
        </authorList>
    </citation>
    <scope>NUCLEOTIDE SEQUENCE</scope>
    <source>
        <strain evidence="1">HMLAC05119</strain>
    </source>
</reference>
<evidence type="ECO:0000313" key="2">
    <source>
        <dbReference type="Proteomes" id="UP000800096"/>
    </source>
</evidence>
<organism evidence="1 2">
    <name type="scientific">Ampelomyces quisqualis</name>
    <name type="common">Powdery mildew agent</name>
    <dbReference type="NCBI Taxonomy" id="50730"/>
    <lineage>
        <taxon>Eukaryota</taxon>
        <taxon>Fungi</taxon>
        <taxon>Dikarya</taxon>
        <taxon>Ascomycota</taxon>
        <taxon>Pezizomycotina</taxon>
        <taxon>Dothideomycetes</taxon>
        <taxon>Pleosporomycetidae</taxon>
        <taxon>Pleosporales</taxon>
        <taxon>Pleosporineae</taxon>
        <taxon>Phaeosphaeriaceae</taxon>
        <taxon>Ampelomyces</taxon>
    </lineage>
</organism>
<protein>
    <submittedName>
        <fullName evidence="1">Uncharacterized protein</fullName>
    </submittedName>
</protein>
<sequence>MPLISPVFQDVTTINYTLEWPHLENPSNTTFAGSTQIDICRCGQKSTEAGHIYKRYRCSRPKVKFETLDDGLWVLQAPLGQVNLLRPANDEEKQRRREVDHTADAKAYVGKNLLLLTGPCPRGRYQAFATLQFLRSLTPAARQSVEHVSLLIQAYEEDCSDDQCGQAYVELARYILEEVPAFKSLYLHIWSEETRMQAREFAMLLFRQGVSIVISWDWWGECADEYADIATLLNGIETGVVVKRPV</sequence>
<dbReference type="OrthoDB" id="3750348at2759"/>
<feature type="non-terminal residue" evidence="1">
    <location>
        <position position="246"/>
    </location>
</feature>
<dbReference type="EMBL" id="ML979132">
    <property type="protein sequence ID" value="KAF1920343.1"/>
    <property type="molecule type" value="Genomic_DNA"/>
</dbReference>
<evidence type="ECO:0000313" key="1">
    <source>
        <dbReference type="EMBL" id="KAF1920343.1"/>
    </source>
</evidence>
<name>A0A6A5QXZ9_AMPQU</name>